<dbReference type="Proteomes" id="UP000241434">
    <property type="component" value="Unassembled WGS sequence"/>
</dbReference>
<evidence type="ECO:0000259" key="7">
    <source>
        <dbReference type="SMART" id="SM01005"/>
    </source>
</evidence>
<evidence type="ECO:0000256" key="3">
    <source>
        <dbReference type="ARBA" id="ARBA00023235"/>
    </source>
</evidence>
<feature type="binding site" evidence="4 6">
    <location>
        <position position="137"/>
    </location>
    <ligand>
        <name>substrate</name>
    </ligand>
</feature>
<comment type="cofactor">
    <cofactor evidence="1 4 5">
        <name>pyridoxal 5'-phosphate</name>
        <dbReference type="ChEBI" id="CHEBI:597326"/>
    </cofactor>
</comment>
<evidence type="ECO:0000313" key="9">
    <source>
        <dbReference type="Proteomes" id="UP000241434"/>
    </source>
</evidence>
<feature type="active site" description="Proton acceptor; specific for L-alanine" evidence="4">
    <location>
        <position position="270"/>
    </location>
</feature>
<organism evidence="8 9">
    <name type="scientific">Peptostreptococcus russellii</name>
    <dbReference type="NCBI Taxonomy" id="215200"/>
    <lineage>
        <taxon>Bacteria</taxon>
        <taxon>Bacillati</taxon>
        <taxon>Bacillota</taxon>
        <taxon>Clostridia</taxon>
        <taxon>Peptostreptococcales</taxon>
        <taxon>Peptostreptococcaceae</taxon>
        <taxon>Peptostreptococcus</taxon>
    </lineage>
</organism>
<dbReference type="GO" id="GO:0009252">
    <property type="term" value="P:peptidoglycan biosynthetic process"/>
    <property type="evidence" value="ECO:0007669"/>
    <property type="project" value="TreeGrafter"/>
</dbReference>
<dbReference type="InterPro" id="IPR000821">
    <property type="entry name" value="Ala_racemase"/>
</dbReference>
<evidence type="ECO:0000256" key="6">
    <source>
        <dbReference type="PIRSR" id="PIRSR600821-52"/>
    </source>
</evidence>
<feature type="domain" description="Alanine racemase C-terminal" evidence="7">
    <location>
        <begin position="249"/>
        <end position="373"/>
    </location>
</feature>
<dbReference type="RefSeq" id="WP_106776282.1">
    <property type="nucleotide sequence ID" value="NZ_JYGE01000003.1"/>
</dbReference>
<reference evidence="8" key="1">
    <citation type="thesis" date="2015" institute="Rutgers" country="The State University of New Jersey, 14 College Farm Rd., New Brunswick, NJ, USA">
        <title>Ammonia toxicity in bacteria and its implications for treatment of and resource recovery from highly nitrogenous organic wastes.</title>
        <authorList>
            <person name="Luther A.K."/>
        </authorList>
    </citation>
    <scope>NUCLEOTIDE SEQUENCE</scope>
    <source>
        <strain evidence="8">RT-10B</strain>
    </source>
</reference>
<comment type="function">
    <text evidence="4">Catalyzes the interconversion of L-alanine and D-alanine. May also act on other amino acids.</text>
</comment>
<evidence type="ECO:0000256" key="1">
    <source>
        <dbReference type="ARBA" id="ARBA00001933"/>
    </source>
</evidence>
<gene>
    <name evidence="8" type="ORF">UF10_02635</name>
</gene>
<dbReference type="HAMAP" id="MF_01201">
    <property type="entry name" value="Ala_racemase"/>
    <property type="match status" value="1"/>
</dbReference>
<evidence type="ECO:0000256" key="5">
    <source>
        <dbReference type="PIRSR" id="PIRSR600821-50"/>
    </source>
</evidence>
<dbReference type="GO" id="GO:0008784">
    <property type="term" value="F:alanine racemase activity"/>
    <property type="evidence" value="ECO:0007669"/>
    <property type="project" value="UniProtKB-UniRule"/>
</dbReference>
<comment type="similarity">
    <text evidence="4">Belongs to the alanine racemase family.</text>
</comment>
<dbReference type="SUPFAM" id="SSF51419">
    <property type="entry name" value="PLP-binding barrel"/>
    <property type="match status" value="1"/>
</dbReference>
<proteinExistence type="inferred from homology"/>
<dbReference type="PANTHER" id="PTHR30511">
    <property type="entry name" value="ALANINE RACEMASE"/>
    <property type="match status" value="1"/>
</dbReference>
<dbReference type="GO" id="GO:0005829">
    <property type="term" value="C:cytosol"/>
    <property type="evidence" value="ECO:0007669"/>
    <property type="project" value="TreeGrafter"/>
</dbReference>
<dbReference type="GO" id="GO:0030170">
    <property type="term" value="F:pyridoxal phosphate binding"/>
    <property type="evidence" value="ECO:0007669"/>
    <property type="project" value="UniProtKB-UniRule"/>
</dbReference>
<dbReference type="EMBL" id="JYGE01000003">
    <property type="protein sequence ID" value="PSJ31555.1"/>
    <property type="molecule type" value="Genomic_DNA"/>
</dbReference>
<dbReference type="GO" id="GO:0030632">
    <property type="term" value="P:D-alanine biosynthetic process"/>
    <property type="evidence" value="ECO:0007669"/>
    <property type="project" value="UniProtKB-UniRule"/>
</dbReference>
<sequence>MDYIDDSNCLEIDLDAIEYNFKEIKNKLSNGTKMCMVLKSNAYGHGAVKLAKLYEDLGADFFAIARTREGLELRKNNIKLPILNLGYSNMSSIEPSIKEDISMTIFRYEFAEKINEVAKKLNKKAKVHIKLDTGMSRLGYVVLDDRLDEITNEIKKINNLEFIEIEGIYTHFATADAKNKEFENLQMHRFSEMIEALAEINIKPKYIHCSNSAEILDTEEKYNMVRVGIIQYGIYPSNKVSHSIKLKAAMSFKAKVSNVKVLQAGSSISYGRTYFTTVLEKIVTVAIGCADGFLRARRNPYVYIHGEKCPVVGRICMDQCMVRVPMEMDVKIDDDVLIFGNNLVTIEDIARDCDTIECEIMCRIDRRVQRIYKKNNTIIDVVDYVLD</sequence>
<evidence type="ECO:0000256" key="2">
    <source>
        <dbReference type="ARBA" id="ARBA00022898"/>
    </source>
</evidence>
<protein>
    <recommendedName>
        <fullName evidence="4">Alanine racemase</fullName>
        <ecNumber evidence="4">5.1.1.1</ecNumber>
    </recommendedName>
</protein>
<name>A0A2P7Q0R7_9FIRM</name>
<comment type="catalytic activity">
    <reaction evidence="4">
        <text>L-alanine = D-alanine</text>
        <dbReference type="Rhea" id="RHEA:20249"/>
        <dbReference type="ChEBI" id="CHEBI:57416"/>
        <dbReference type="ChEBI" id="CHEBI:57972"/>
        <dbReference type="EC" id="5.1.1.1"/>
    </reaction>
</comment>
<evidence type="ECO:0000313" key="8">
    <source>
        <dbReference type="EMBL" id="PSJ31555.1"/>
    </source>
</evidence>
<keyword evidence="2 4" id="KW-0663">Pyridoxal phosphate</keyword>
<dbReference type="UniPathway" id="UPA00042">
    <property type="reaction ID" value="UER00497"/>
</dbReference>
<dbReference type="SMART" id="SM01005">
    <property type="entry name" value="Ala_racemase_C"/>
    <property type="match status" value="1"/>
</dbReference>
<feature type="active site" description="Proton acceptor; specific for D-alanine" evidence="4">
    <location>
        <position position="39"/>
    </location>
</feature>
<dbReference type="CDD" id="cd00430">
    <property type="entry name" value="PLPDE_III_AR"/>
    <property type="match status" value="1"/>
</dbReference>
<dbReference type="InterPro" id="IPR009006">
    <property type="entry name" value="Ala_racemase/Decarboxylase_C"/>
</dbReference>
<feature type="binding site" evidence="4 6">
    <location>
        <position position="317"/>
    </location>
    <ligand>
        <name>substrate</name>
    </ligand>
</feature>
<feature type="modified residue" description="N6-(pyridoxal phosphate)lysine" evidence="4 5">
    <location>
        <position position="39"/>
    </location>
</feature>
<keyword evidence="3 4" id="KW-0413">Isomerase</keyword>
<keyword evidence="9" id="KW-1185">Reference proteome</keyword>
<dbReference type="InterPro" id="IPR029066">
    <property type="entry name" value="PLP-binding_barrel"/>
</dbReference>
<dbReference type="NCBIfam" id="TIGR00492">
    <property type="entry name" value="alr"/>
    <property type="match status" value="1"/>
</dbReference>
<dbReference type="Gene3D" id="3.20.20.10">
    <property type="entry name" value="Alanine racemase"/>
    <property type="match status" value="1"/>
</dbReference>
<dbReference type="AlphaFoldDB" id="A0A2P7Q0R7"/>
<dbReference type="Gene3D" id="2.40.37.10">
    <property type="entry name" value="Lyase, Ornithine Decarboxylase, Chain A, domain 1"/>
    <property type="match status" value="1"/>
</dbReference>
<dbReference type="OrthoDB" id="9813814at2"/>
<dbReference type="PRINTS" id="PR00992">
    <property type="entry name" value="ALARACEMASE"/>
</dbReference>
<accession>A0A2P7Q0R7</accession>
<dbReference type="InterPro" id="IPR001608">
    <property type="entry name" value="Ala_racemase_N"/>
</dbReference>
<dbReference type="InterPro" id="IPR011079">
    <property type="entry name" value="Ala_racemase_C"/>
</dbReference>
<dbReference type="PANTHER" id="PTHR30511:SF0">
    <property type="entry name" value="ALANINE RACEMASE, CATABOLIC-RELATED"/>
    <property type="match status" value="1"/>
</dbReference>
<dbReference type="EC" id="5.1.1.1" evidence="4"/>
<dbReference type="Pfam" id="PF00842">
    <property type="entry name" value="Ala_racemase_C"/>
    <property type="match status" value="1"/>
</dbReference>
<evidence type="ECO:0000256" key="4">
    <source>
        <dbReference type="HAMAP-Rule" id="MF_01201"/>
    </source>
</evidence>
<dbReference type="SUPFAM" id="SSF50621">
    <property type="entry name" value="Alanine racemase C-terminal domain-like"/>
    <property type="match status" value="1"/>
</dbReference>
<dbReference type="Pfam" id="PF01168">
    <property type="entry name" value="Ala_racemase_N"/>
    <property type="match status" value="1"/>
</dbReference>
<dbReference type="FunFam" id="3.20.20.10:FF:000002">
    <property type="entry name" value="Alanine racemase"/>
    <property type="match status" value="1"/>
</dbReference>
<comment type="caution">
    <text evidence="8">The sequence shown here is derived from an EMBL/GenBank/DDBJ whole genome shotgun (WGS) entry which is preliminary data.</text>
</comment>
<comment type="pathway">
    <text evidence="4">Amino-acid biosynthesis; D-alanine biosynthesis; D-alanine from L-alanine: step 1/1.</text>
</comment>